<dbReference type="RefSeq" id="WP_099518935.1">
    <property type="nucleotide sequence ID" value="NZ_CP016808.1"/>
</dbReference>
<reference evidence="5" key="1">
    <citation type="submission" date="2016-08" db="EMBL/GenBank/DDBJ databases">
        <title>Complete Genome Seqeunce of Paenibacillus sp. BIHB 4019 from tea rhizoplane.</title>
        <authorList>
            <person name="Thakur R."/>
            <person name="Swarnkar M.K."/>
            <person name="Gulati A."/>
        </authorList>
    </citation>
    <scope>NUCLEOTIDE SEQUENCE [LARGE SCALE GENOMIC DNA]</scope>
    <source>
        <strain evidence="5">BIHB4019</strain>
    </source>
</reference>
<dbReference type="GO" id="GO:0003700">
    <property type="term" value="F:DNA-binding transcription factor activity"/>
    <property type="evidence" value="ECO:0007669"/>
    <property type="project" value="InterPro"/>
</dbReference>
<dbReference type="GO" id="GO:0043565">
    <property type="term" value="F:sequence-specific DNA binding"/>
    <property type="evidence" value="ECO:0007669"/>
    <property type="project" value="InterPro"/>
</dbReference>
<dbReference type="InterPro" id="IPR009057">
    <property type="entry name" value="Homeodomain-like_sf"/>
</dbReference>
<dbReference type="SUPFAM" id="SSF46689">
    <property type="entry name" value="Homeodomain-like"/>
    <property type="match status" value="2"/>
</dbReference>
<dbReference type="AlphaFoldDB" id="A0A1B2DJ55"/>
<keyword evidence="2" id="KW-0238">DNA-binding</keyword>
<dbReference type="PANTHER" id="PTHR43280:SF2">
    <property type="entry name" value="HTH-TYPE TRANSCRIPTIONAL REGULATOR EXSA"/>
    <property type="match status" value="1"/>
</dbReference>
<organism evidence="5">
    <name type="scientific">Paenibacillus sp. BIHB 4019</name>
    <dbReference type="NCBI Taxonomy" id="1870819"/>
    <lineage>
        <taxon>Bacteria</taxon>
        <taxon>Bacillati</taxon>
        <taxon>Bacillota</taxon>
        <taxon>Bacilli</taxon>
        <taxon>Bacillales</taxon>
        <taxon>Paenibacillaceae</taxon>
        <taxon>Paenibacillus</taxon>
    </lineage>
</organism>
<dbReference type="PANTHER" id="PTHR43280">
    <property type="entry name" value="ARAC-FAMILY TRANSCRIPTIONAL REGULATOR"/>
    <property type="match status" value="1"/>
</dbReference>
<dbReference type="InterPro" id="IPR037923">
    <property type="entry name" value="HTH-like"/>
</dbReference>
<keyword evidence="1" id="KW-0805">Transcription regulation</keyword>
<evidence type="ECO:0000256" key="3">
    <source>
        <dbReference type="ARBA" id="ARBA00023163"/>
    </source>
</evidence>
<feature type="domain" description="HTH araC/xylS-type" evidence="4">
    <location>
        <begin position="169"/>
        <end position="267"/>
    </location>
</feature>
<accession>A0A1B2DJ55</accession>
<dbReference type="InterPro" id="IPR003313">
    <property type="entry name" value="AraC-bd"/>
</dbReference>
<dbReference type="SMART" id="SM00342">
    <property type="entry name" value="HTH_ARAC"/>
    <property type="match status" value="1"/>
</dbReference>
<dbReference type="SUPFAM" id="SSF51215">
    <property type="entry name" value="Regulatory protein AraC"/>
    <property type="match status" value="1"/>
</dbReference>
<dbReference type="PRINTS" id="PR00032">
    <property type="entry name" value="HTHARAC"/>
</dbReference>
<dbReference type="Gene3D" id="1.10.10.60">
    <property type="entry name" value="Homeodomain-like"/>
    <property type="match status" value="2"/>
</dbReference>
<dbReference type="InterPro" id="IPR020449">
    <property type="entry name" value="Tscrpt_reg_AraC-type_HTH"/>
</dbReference>
<sequence>MKRNDWDRRQSKDAAEQSVIFAGHFSENDHYHTVRPHGRSDWLMFYTLQGEGFALTDASRQRCLPGELTLIRPGCMHEYGTAAGNTWQFVWVHFPDVIAETGLLPATNLISCPIRQPSAGKRIYRAFRRILTDSLASSLYGESLCENALREILLLLAQQINSTADARIEEAMHLLAVHMTQPLSIGELAHTIGLSPSRLSHLFKASTGYSIIDMHNRMRVRQAALLLEHTKRSASEIAFDVGYQNYNHFAVQFSKVYGVSPRAYRNWKQTPDHLAQQ</sequence>
<dbReference type="InterPro" id="IPR018060">
    <property type="entry name" value="HTH_AraC"/>
</dbReference>
<protein>
    <recommendedName>
        <fullName evidence="4">HTH araC/xylS-type domain-containing protein</fullName>
    </recommendedName>
</protein>
<evidence type="ECO:0000259" key="4">
    <source>
        <dbReference type="PROSITE" id="PS01124"/>
    </source>
</evidence>
<dbReference type="PROSITE" id="PS01124">
    <property type="entry name" value="HTH_ARAC_FAMILY_2"/>
    <property type="match status" value="1"/>
</dbReference>
<evidence type="ECO:0000256" key="2">
    <source>
        <dbReference type="ARBA" id="ARBA00023125"/>
    </source>
</evidence>
<dbReference type="Pfam" id="PF12833">
    <property type="entry name" value="HTH_18"/>
    <property type="match status" value="1"/>
</dbReference>
<proteinExistence type="predicted"/>
<name>A0A1B2DJ55_9BACL</name>
<dbReference type="Gene3D" id="2.60.120.280">
    <property type="entry name" value="Regulatory protein AraC"/>
    <property type="match status" value="1"/>
</dbReference>
<gene>
    <name evidence="5" type="ORF">BBD42_15730</name>
</gene>
<evidence type="ECO:0000313" key="5">
    <source>
        <dbReference type="EMBL" id="ANY67754.1"/>
    </source>
</evidence>
<evidence type="ECO:0000256" key="1">
    <source>
        <dbReference type="ARBA" id="ARBA00023015"/>
    </source>
</evidence>
<dbReference type="Pfam" id="PF02311">
    <property type="entry name" value="AraC_binding"/>
    <property type="match status" value="1"/>
</dbReference>
<dbReference type="EMBL" id="CP016808">
    <property type="protein sequence ID" value="ANY67754.1"/>
    <property type="molecule type" value="Genomic_DNA"/>
</dbReference>
<keyword evidence="3" id="KW-0804">Transcription</keyword>